<gene>
    <name evidence="1" type="ORF">IRJ16_01745</name>
</gene>
<accession>A0A929KVD1</accession>
<protein>
    <submittedName>
        <fullName evidence="1">Uncharacterized protein</fullName>
    </submittedName>
</protein>
<evidence type="ECO:0000313" key="2">
    <source>
        <dbReference type="Proteomes" id="UP000622475"/>
    </source>
</evidence>
<dbReference type="EMBL" id="JADFFL010000001">
    <property type="protein sequence ID" value="MBE9660593.1"/>
    <property type="molecule type" value="Genomic_DNA"/>
</dbReference>
<evidence type="ECO:0000313" key="1">
    <source>
        <dbReference type="EMBL" id="MBE9660593.1"/>
    </source>
</evidence>
<dbReference type="Proteomes" id="UP000622475">
    <property type="component" value="Unassembled WGS sequence"/>
</dbReference>
<name>A0A929KVD1_9SPHI</name>
<reference evidence="1" key="1">
    <citation type="submission" date="2020-10" db="EMBL/GenBank/DDBJ databases">
        <title>Mucilaginibacter mali sp. nov., isolated from rhizosphere soil of apple orchard.</title>
        <authorList>
            <person name="Lee J.-S."/>
            <person name="Kim H.S."/>
            <person name="Kim J.-S."/>
        </authorList>
    </citation>
    <scope>NUCLEOTIDE SEQUENCE</scope>
    <source>
        <strain evidence="1">KCTC 22746</strain>
    </source>
</reference>
<dbReference type="RefSeq" id="WP_194109788.1">
    <property type="nucleotide sequence ID" value="NZ_JADFFL010000001.1"/>
</dbReference>
<organism evidence="1 2">
    <name type="scientific">Mucilaginibacter myungsuensis</name>
    <dbReference type="NCBI Taxonomy" id="649104"/>
    <lineage>
        <taxon>Bacteria</taxon>
        <taxon>Pseudomonadati</taxon>
        <taxon>Bacteroidota</taxon>
        <taxon>Sphingobacteriia</taxon>
        <taxon>Sphingobacteriales</taxon>
        <taxon>Sphingobacteriaceae</taxon>
        <taxon>Mucilaginibacter</taxon>
    </lineage>
</organism>
<keyword evidence="2" id="KW-1185">Reference proteome</keyword>
<comment type="caution">
    <text evidence="1">The sequence shown here is derived from an EMBL/GenBank/DDBJ whole genome shotgun (WGS) entry which is preliminary data.</text>
</comment>
<dbReference type="AlphaFoldDB" id="A0A929KVD1"/>
<sequence length="71" mass="7963">MDHDANLSELLATSTEDPSDRDLVLTITDQTTTDNDNIYVAKAIYKSDTVGLKVSMPKKRLRTRALVRVLK</sequence>
<proteinExistence type="predicted"/>